<keyword evidence="2" id="KW-0285">Flavoprotein</keyword>
<dbReference type="Proteomes" id="UP001317870">
    <property type="component" value="Chromosome"/>
</dbReference>
<proteinExistence type="inferred from homology"/>
<keyword evidence="6" id="KW-1185">Reference proteome</keyword>
<reference evidence="5 6" key="1">
    <citation type="submission" date="2022-11" db="EMBL/GenBank/DDBJ databases">
        <title>Genome Sequencing of Nocardia sp. ON39_IFM12276 and assembly.</title>
        <authorList>
            <person name="Shimojima M."/>
            <person name="Toyokawa M."/>
            <person name="Uesaka K."/>
        </authorList>
    </citation>
    <scope>NUCLEOTIDE SEQUENCE [LARGE SCALE GENOMIC DNA]</scope>
    <source>
        <strain evidence="5 6">IFM 12276</strain>
    </source>
</reference>
<protein>
    <submittedName>
        <fullName evidence="5">4-cresol dehydrogenase</fullName>
    </submittedName>
</protein>
<evidence type="ECO:0000313" key="5">
    <source>
        <dbReference type="EMBL" id="BDT99438.1"/>
    </source>
</evidence>
<dbReference type="Pfam" id="PF01565">
    <property type="entry name" value="FAD_binding_4"/>
    <property type="match status" value="1"/>
</dbReference>
<dbReference type="InterPro" id="IPR036318">
    <property type="entry name" value="FAD-bd_PCMH-like_sf"/>
</dbReference>
<dbReference type="SUPFAM" id="SSF56176">
    <property type="entry name" value="FAD-binding/transporter-associated domain-like"/>
    <property type="match status" value="1"/>
</dbReference>
<gene>
    <name evidence="5" type="ORF">IFM12276_24670</name>
</gene>
<feature type="domain" description="FAD-binding PCMH-type" evidence="4">
    <location>
        <begin position="1"/>
        <end position="139"/>
    </location>
</feature>
<dbReference type="PANTHER" id="PTHR11748">
    <property type="entry name" value="D-LACTATE DEHYDROGENASE"/>
    <property type="match status" value="1"/>
</dbReference>
<dbReference type="EMBL" id="AP026978">
    <property type="protein sequence ID" value="BDT99438.1"/>
    <property type="molecule type" value="Genomic_DNA"/>
</dbReference>
<organism evidence="5 6">
    <name type="scientific">Nocardia sputorum</name>
    <dbReference type="NCBI Taxonomy" id="2984338"/>
    <lineage>
        <taxon>Bacteria</taxon>
        <taxon>Bacillati</taxon>
        <taxon>Actinomycetota</taxon>
        <taxon>Actinomycetes</taxon>
        <taxon>Mycobacteriales</taxon>
        <taxon>Nocardiaceae</taxon>
        <taxon>Nocardia</taxon>
    </lineage>
</organism>
<name>A0ABM8CWR8_9NOCA</name>
<evidence type="ECO:0000256" key="3">
    <source>
        <dbReference type="ARBA" id="ARBA00022827"/>
    </source>
</evidence>
<dbReference type="PANTHER" id="PTHR11748:SF111">
    <property type="entry name" value="D-LACTATE DEHYDROGENASE, MITOCHONDRIAL-RELATED"/>
    <property type="match status" value="1"/>
</dbReference>
<evidence type="ECO:0000313" key="6">
    <source>
        <dbReference type="Proteomes" id="UP001317870"/>
    </source>
</evidence>
<sequence length="410" mass="44697">MGSRHPVFDGCTILDLSRMTTIRTADLDRGYAVVEPGVTQRQLVELLDGTPWMLNVTSGCADASLVGNTIERGDGTIRARVEDLLGLEVVLGTGEIMTTGGLDRHGGWSGTVAGPDLTRAFLQSNLGVVTAMAIGFVPRPEAVTLVNATYAKTALAEVVDTVVRVGRTRVATHGMLRLKELFVVPAAGRAAIADTADPDLFTVQVPLLGSREAVWIAENDMRDTLGRVDGLVSYRSLDTATTPITDPLYPRTLFARGIASCLHLRQSLGIDECARADEARIGWLTFLPVVPLQQHALCKAVELFGLEAERHGVAGMLEFNVISPHTTNMVAQIPFVREPEAMERAHALRHAVRRVFLEAGFPPYRSNIDQMPWELVDRSGTYRDVPLEGLKRLFDPADIISPGRYLVVNR</sequence>
<keyword evidence="3" id="KW-0274">FAD</keyword>
<dbReference type="InterPro" id="IPR016170">
    <property type="entry name" value="Cytok_DH_C_sf"/>
</dbReference>
<accession>A0ABM8CWR8</accession>
<evidence type="ECO:0000256" key="1">
    <source>
        <dbReference type="ARBA" id="ARBA00008000"/>
    </source>
</evidence>
<dbReference type="SUPFAM" id="SSF55103">
    <property type="entry name" value="FAD-linked oxidases, C-terminal domain"/>
    <property type="match status" value="1"/>
</dbReference>
<dbReference type="InterPro" id="IPR016164">
    <property type="entry name" value="FAD-linked_Oxase-like_C"/>
</dbReference>
<dbReference type="InterPro" id="IPR016169">
    <property type="entry name" value="FAD-bd_PCMH_sub2"/>
</dbReference>
<dbReference type="InterPro" id="IPR006094">
    <property type="entry name" value="Oxid_FAD_bind_N"/>
</dbReference>
<evidence type="ECO:0000256" key="2">
    <source>
        <dbReference type="ARBA" id="ARBA00022630"/>
    </source>
</evidence>
<dbReference type="Gene3D" id="3.40.462.10">
    <property type="entry name" value="FAD-linked oxidases, C-terminal domain"/>
    <property type="match status" value="1"/>
</dbReference>
<dbReference type="PROSITE" id="PS51387">
    <property type="entry name" value="FAD_PCMH"/>
    <property type="match status" value="1"/>
</dbReference>
<evidence type="ECO:0000259" key="4">
    <source>
        <dbReference type="PROSITE" id="PS51387"/>
    </source>
</evidence>
<dbReference type="InterPro" id="IPR016166">
    <property type="entry name" value="FAD-bd_PCMH"/>
</dbReference>
<comment type="similarity">
    <text evidence="1">Belongs to the FAD-binding oxidoreductase/transferase type 4 family.</text>
</comment>
<dbReference type="Gene3D" id="3.30.465.10">
    <property type="match status" value="1"/>
</dbReference>